<evidence type="ECO:0000256" key="3">
    <source>
        <dbReference type="SAM" id="SignalP"/>
    </source>
</evidence>
<evidence type="ECO:0000259" key="4">
    <source>
        <dbReference type="Pfam" id="PF01103"/>
    </source>
</evidence>
<dbReference type="Pfam" id="PF01103">
    <property type="entry name" value="Omp85"/>
    <property type="match status" value="1"/>
</dbReference>
<reference evidence="5 6" key="1">
    <citation type="journal article" date="2023" name="Access Microbiol">
        <title>The genome of a steinernematid-associated Pseudomonas piscis bacterium encodes the biosynthesis of insect toxins.</title>
        <authorList>
            <person name="Awori R.M."/>
            <person name="Hendre P."/>
            <person name="Amugune N.O."/>
        </authorList>
    </citation>
    <scope>NUCLEOTIDE SEQUENCE [LARGE SCALE GENOMIC DNA]</scope>
    <source>
        <strain evidence="5 6">97</strain>
    </source>
</reference>
<evidence type="ECO:0000313" key="6">
    <source>
        <dbReference type="Proteomes" id="UP001300348"/>
    </source>
</evidence>
<proteinExistence type="predicted"/>
<dbReference type="Proteomes" id="UP001300348">
    <property type="component" value="Chromosome"/>
</dbReference>
<keyword evidence="6" id="KW-1185">Reference proteome</keyword>
<dbReference type="EMBL" id="CP133647">
    <property type="protein sequence ID" value="WNH02702.1"/>
    <property type="molecule type" value="Genomic_DNA"/>
</dbReference>
<dbReference type="InterPro" id="IPR000184">
    <property type="entry name" value="Bac_surfAg_D15"/>
</dbReference>
<protein>
    <submittedName>
        <fullName evidence="5">BamA/TamA family outer membrane protein</fullName>
    </submittedName>
</protein>
<evidence type="ECO:0000256" key="1">
    <source>
        <dbReference type="ARBA" id="ARBA00004370"/>
    </source>
</evidence>
<dbReference type="GeneID" id="88854475"/>
<dbReference type="RefSeq" id="WP_189758797.1">
    <property type="nucleotide sequence ID" value="NZ_CAWPOC010000230.1"/>
</dbReference>
<evidence type="ECO:0000256" key="2">
    <source>
        <dbReference type="ARBA" id="ARBA00023136"/>
    </source>
</evidence>
<organism evidence="5 6">
    <name type="scientific">Xenorhabdus griffiniae</name>
    <dbReference type="NCBI Taxonomy" id="351672"/>
    <lineage>
        <taxon>Bacteria</taxon>
        <taxon>Pseudomonadati</taxon>
        <taxon>Pseudomonadota</taxon>
        <taxon>Gammaproteobacteria</taxon>
        <taxon>Enterobacterales</taxon>
        <taxon>Morganellaceae</taxon>
        <taxon>Xenorhabdus</taxon>
    </lineage>
</organism>
<feature type="domain" description="Bacterial surface antigen (D15)" evidence="4">
    <location>
        <begin position="103"/>
        <end position="384"/>
    </location>
</feature>
<keyword evidence="2" id="KW-0472">Membrane</keyword>
<comment type="subcellular location">
    <subcellularLocation>
        <location evidence="1">Membrane</location>
    </subcellularLocation>
</comment>
<evidence type="ECO:0000313" key="5">
    <source>
        <dbReference type="EMBL" id="WNH02702.1"/>
    </source>
</evidence>
<feature type="chain" id="PRO_5045937831" evidence="3">
    <location>
        <begin position="27"/>
        <end position="384"/>
    </location>
</feature>
<keyword evidence="3" id="KW-0732">Signal</keyword>
<dbReference type="Gene3D" id="2.40.160.50">
    <property type="entry name" value="membrane protein fhac: a member of the omp85/tpsb transporter family"/>
    <property type="match status" value="1"/>
</dbReference>
<name>A0ABY9XJD2_9GAMM</name>
<sequence length="384" mass="43304">MFGFATFKRLVVIASLLIFTISSAHADILPNRQKIDGWLNELGGSNHFDDRKKIDWGVLPGPFYTPEMGMGIGVAVVGLYRPDHLDNISQTSSLGLSGFASSTGAFGLNFTNYNFLASDQWRLFVSGTLNNIPTYYWGKGYRAGKNDSNKEEYRSQEFAIHPRLLYRVANTTYMGLGWNFSSVNASDPDSGAKRYFSQSVGGRSVMSSGISAHFSYDTRDFLPNARHGQAFEIVYTYFSPELGSDHRFHTTQLQFSTYYPLSEKTVLAFDNYARFSAGDVPWNQLSLLGNGQRMRGYYEGRYRDNNIFTTQLELRHKLDWRHGVVGWIGTGTLGDSPSQLGTRHWLPSVGIGYRFEFKPRMNVRLDFGVGKDSTGFYFQVGEAF</sequence>
<accession>A0ABY9XJD2</accession>
<gene>
    <name evidence="5" type="ORF">QL112_002920</name>
</gene>
<feature type="signal peptide" evidence="3">
    <location>
        <begin position="1"/>
        <end position="26"/>
    </location>
</feature>